<dbReference type="AlphaFoldDB" id="A0A347VPM6"/>
<reference evidence="8 9" key="2">
    <citation type="journal article" date="2016" name="Infect. Immun.">
        <title>Helicobacter saguini, a Novel Helicobacter Isolated from Cotton-Top Tamarins with Ulcerative Colitis, Has Proinflammatory Properties and Induces Typhlocolitis and Dysplasia in Gnotobiotic IL-10-/- Mice.</title>
        <authorList>
            <person name="Shen Z."/>
            <person name="Mannion A."/>
            <person name="Whary M.T."/>
            <person name="Muthupalani S."/>
            <person name="Sheh A."/>
            <person name="Feng Y."/>
            <person name="Gong G."/>
            <person name="Vandamme P."/>
            <person name="Holcombe H.R."/>
            <person name="Paster B.J."/>
            <person name="Fox J.G."/>
        </authorList>
    </citation>
    <scope>NUCLEOTIDE SEQUENCE [LARGE SCALE GENOMIC DNA]</scope>
    <source>
        <strain evidence="8 9">MIT 97-6194</strain>
    </source>
</reference>
<dbReference type="PRINTS" id="PR00061">
    <property type="entry name" value="RIBOSOMALL19"/>
</dbReference>
<proteinExistence type="inferred from homology"/>
<evidence type="ECO:0000256" key="1">
    <source>
        <dbReference type="ARBA" id="ARBA00005781"/>
    </source>
</evidence>
<dbReference type="Pfam" id="PF01245">
    <property type="entry name" value="Ribosomal_L19"/>
    <property type="match status" value="1"/>
</dbReference>
<comment type="function">
    <text evidence="5 6">This protein is located at the 30S-50S ribosomal subunit interface and may play a role in the structure and function of the aminoacyl-tRNA binding site.</text>
</comment>
<evidence type="ECO:0000313" key="8">
    <source>
        <dbReference type="EMBL" id="TLD91850.1"/>
    </source>
</evidence>
<comment type="similarity">
    <text evidence="1 5 6">Belongs to the bacterial ribosomal protein bL19 family.</text>
</comment>
<dbReference type="InterPro" id="IPR018257">
    <property type="entry name" value="Ribosomal_bL19_CS"/>
</dbReference>
<dbReference type="EMBL" id="JRMP02000027">
    <property type="protein sequence ID" value="TLD91850.1"/>
    <property type="molecule type" value="Genomic_DNA"/>
</dbReference>
<dbReference type="InterPro" id="IPR038657">
    <property type="entry name" value="Ribosomal_bL19_sf"/>
</dbReference>
<dbReference type="EMBL" id="QBIU01000002">
    <property type="protein sequence ID" value="MWV70495.1"/>
    <property type="molecule type" value="Genomic_DNA"/>
</dbReference>
<protein>
    <recommendedName>
        <fullName evidence="4 5">Large ribosomal subunit protein bL19</fullName>
    </recommendedName>
</protein>
<keyword evidence="9" id="KW-1185">Reference proteome</keyword>
<evidence type="ECO:0000256" key="3">
    <source>
        <dbReference type="ARBA" id="ARBA00023274"/>
    </source>
</evidence>
<dbReference type="OrthoDB" id="9803541at2"/>
<dbReference type="Proteomes" id="UP000477070">
    <property type="component" value="Unassembled WGS sequence"/>
</dbReference>
<reference evidence="7 10" key="4">
    <citation type="submission" date="2019-12" db="EMBL/GenBank/DDBJ databases">
        <title>Multi-Generational Helicobacter saguini Isolates.</title>
        <authorList>
            <person name="Mannion A."/>
            <person name="Shen Z."/>
            <person name="Fox J.G."/>
        </authorList>
    </citation>
    <scope>NUCLEOTIDE SEQUENCE [LARGE SCALE GENOMIC DNA]</scope>
    <source>
        <strain evidence="7">16-048</strain>
        <strain evidence="10">16-048 (F4)</strain>
    </source>
</reference>
<sequence length="125" mass="14436">MKNRYIESFEKAQINERKVPHFKAGDTLRVGIKITEGDKSRIQNFEGICIAVRGNGVDRTFTVRKIGANNIGVEKIFPIFSDGIDKIEVLRVGRVRRAKLYYLRTRRGKAARIKELRKDKKEDSK</sequence>
<evidence type="ECO:0000256" key="6">
    <source>
        <dbReference type="RuleBase" id="RU000559"/>
    </source>
</evidence>
<dbReference type="PANTHER" id="PTHR15680:SF9">
    <property type="entry name" value="LARGE RIBOSOMAL SUBUNIT PROTEIN BL19M"/>
    <property type="match status" value="1"/>
</dbReference>
<evidence type="ECO:0000313" key="9">
    <source>
        <dbReference type="Proteomes" id="UP000029714"/>
    </source>
</evidence>
<keyword evidence="3 5" id="KW-0687">Ribonucleoprotein</keyword>
<dbReference type="STRING" id="1548018.LS64_10130"/>
<dbReference type="PROSITE" id="PS01015">
    <property type="entry name" value="RIBOSOMAL_L19"/>
    <property type="match status" value="1"/>
</dbReference>
<evidence type="ECO:0000256" key="2">
    <source>
        <dbReference type="ARBA" id="ARBA00022980"/>
    </source>
</evidence>
<dbReference type="GO" id="GO:0022625">
    <property type="term" value="C:cytosolic large ribosomal subunit"/>
    <property type="evidence" value="ECO:0007669"/>
    <property type="project" value="TreeGrafter"/>
</dbReference>
<organism evidence="8 9">
    <name type="scientific">Helicobacter saguini</name>
    <dbReference type="NCBI Taxonomy" id="1548018"/>
    <lineage>
        <taxon>Bacteria</taxon>
        <taxon>Pseudomonadati</taxon>
        <taxon>Campylobacterota</taxon>
        <taxon>Epsilonproteobacteria</taxon>
        <taxon>Campylobacterales</taxon>
        <taxon>Helicobacteraceae</taxon>
        <taxon>Helicobacter</taxon>
    </lineage>
</organism>
<gene>
    <name evidence="5 8" type="primary">rplS</name>
    <name evidence="7" type="ORF">DCO61_10965</name>
    <name evidence="8" type="ORF">LS64_011265</name>
</gene>
<keyword evidence="2 5" id="KW-0689">Ribosomal protein</keyword>
<accession>A0A347VPM6</accession>
<dbReference type="FunFam" id="2.30.30.790:FF:000001">
    <property type="entry name" value="50S ribosomal protein L19"/>
    <property type="match status" value="1"/>
</dbReference>
<dbReference type="InterPro" id="IPR001857">
    <property type="entry name" value="Ribosomal_bL19"/>
</dbReference>
<dbReference type="PIRSF" id="PIRSF002191">
    <property type="entry name" value="Ribosomal_L19"/>
    <property type="match status" value="1"/>
</dbReference>
<dbReference type="GO" id="GO:0006412">
    <property type="term" value="P:translation"/>
    <property type="evidence" value="ECO:0007669"/>
    <property type="project" value="UniProtKB-UniRule"/>
</dbReference>
<dbReference type="PANTHER" id="PTHR15680">
    <property type="entry name" value="RIBOSOMAL PROTEIN L19"/>
    <property type="match status" value="1"/>
</dbReference>
<evidence type="ECO:0000256" key="5">
    <source>
        <dbReference type="HAMAP-Rule" id="MF_00402"/>
    </source>
</evidence>
<dbReference type="SUPFAM" id="SSF50104">
    <property type="entry name" value="Translation proteins SH3-like domain"/>
    <property type="match status" value="1"/>
</dbReference>
<dbReference type="NCBIfam" id="TIGR01024">
    <property type="entry name" value="rplS_bact"/>
    <property type="match status" value="1"/>
</dbReference>
<name>A0A347VPM6_9HELI</name>
<reference evidence="8 9" key="1">
    <citation type="journal article" date="2014" name="Genome Announc.">
        <title>Draft genome sequences of eight enterohepatic helicobacter species isolated from both laboratory and wild rodents.</title>
        <authorList>
            <person name="Sheh A."/>
            <person name="Shen Z."/>
            <person name="Fox J.G."/>
        </authorList>
    </citation>
    <scope>NUCLEOTIDE SEQUENCE [LARGE SCALE GENOMIC DNA]</scope>
    <source>
        <strain evidence="8 9">MIT 97-6194</strain>
    </source>
</reference>
<dbReference type="RefSeq" id="WP_034572817.1">
    <property type="nucleotide sequence ID" value="NZ_JRMP02000027.1"/>
</dbReference>
<evidence type="ECO:0000313" key="7">
    <source>
        <dbReference type="EMBL" id="MWV70495.1"/>
    </source>
</evidence>
<evidence type="ECO:0000313" key="10">
    <source>
        <dbReference type="Proteomes" id="UP000477070"/>
    </source>
</evidence>
<dbReference type="GO" id="GO:0003735">
    <property type="term" value="F:structural constituent of ribosome"/>
    <property type="evidence" value="ECO:0007669"/>
    <property type="project" value="InterPro"/>
</dbReference>
<evidence type="ECO:0000256" key="4">
    <source>
        <dbReference type="ARBA" id="ARBA00035171"/>
    </source>
</evidence>
<comment type="caution">
    <text evidence="8">The sequence shown here is derived from an EMBL/GenBank/DDBJ whole genome shotgun (WGS) entry which is preliminary data.</text>
</comment>
<dbReference type="Proteomes" id="UP000029714">
    <property type="component" value="Unassembled WGS sequence"/>
</dbReference>
<dbReference type="HAMAP" id="MF_00402">
    <property type="entry name" value="Ribosomal_bL19"/>
    <property type="match status" value="1"/>
</dbReference>
<reference evidence="8" key="3">
    <citation type="submission" date="2018-04" db="EMBL/GenBank/DDBJ databases">
        <authorList>
            <person name="Sheh A."/>
            <person name="Shen Z."/>
            <person name="Mannion A.J."/>
            <person name="Fox J.G."/>
        </authorList>
    </citation>
    <scope>NUCLEOTIDE SEQUENCE</scope>
    <source>
        <strain evidence="8">MIT 97-6194</strain>
    </source>
</reference>
<dbReference type="InterPro" id="IPR008991">
    <property type="entry name" value="Translation_prot_SH3-like_sf"/>
</dbReference>
<dbReference type="Gene3D" id="2.30.30.790">
    <property type="match status" value="1"/>
</dbReference>